<evidence type="ECO:0000256" key="1">
    <source>
        <dbReference type="ARBA" id="ARBA00004370"/>
    </source>
</evidence>
<keyword evidence="5" id="KW-0406">Ion transport</keyword>
<evidence type="ECO:0000256" key="6">
    <source>
        <dbReference type="ARBA" id="ARBA00023136"/>
    </source>
</evidence>
<evidence type="ECO:0000256" key="3">
    <source>
        <dbReference type="ARBA" id="ARBA00022448"/>
    </source>
</evidence>
<dbReference type="InterPro" id="IPR020781">
    <property type="entry name" value="ATPase_OSCP/d_CS"/>
</dbReference>
<evidence type="ECO:0000256" key="5">
    <source>
        <dbReference type="ARBA" id="ARBA00023065"/>
    </source>
</evidence>
<dbReference type="SUPFAM" id="SSF47928">
    <property type="entry name" value="N-terminal domain of the delta subunit of the F1F0-ATP synthase"/>
    <property type="match status" value="1"/>
</dbReference>
<dbReference type="InterPro" id="IPR026015">
    <property type="entry name" value="ATP_synth_OSCP/delta_N_sf"/>
</dbReference>
<proteinExistence type="inferred from homology"/>
<keyword evidence="4" id="KW-0375">Hydrogen ion transport</keyword>
<accession>A0A4D6WVV1</accession>
<evidence type="ECO:0000256" key="2">
    <source>
        <dbReference type="ARBA" id="ARBA00007046"/>
    </source>
</evidence>
<evidence type="ECO:0000313" key="8">
    <source>
        <dbReference type="EMBL" id="QCI06728.1"/>
    </source>
</evidence>
<gene>
    <name evidence="8" type="primary">atpD</name>
</gene>
<dbReference type="Pfam" id="PF00213">
    <property type="entry name" value="OSCP"/>
    <property type="match status" value="1"/>
</dbReference>
<comment type="similarity">
    <text evidence="2">Belongs to the ATPase delta chain family.</text>
</comment>
<evidence type="ECO:0000256" key="7">
    <source>
        <dbReference type="ARBA" id="ARBA00023310"/>
    </source>
</evidence>
<reference evidence="8" key="2">
    <citation type="submission" date="2019-04" db="EMBL/GenBank/DDBJ databases">
        <authorList>
            <person name="Pasella M."/>
        </authorList>
    </citation>
    <scope>NUCLEOTIDE SEQUENCE</scope>
</reference>
<dbReference type="AlphaFoldDB" id="A0A4D6WVV1"/>
<dbReference type="GO" id="GO:0046933">
    <property type="term" value="F:proton-transporting ATP synthase activity, rotational mechanism"/>
    <property type="evidence" value="ECO:0007669"/>
    <property type="project" value="InterPro"/>
</dbReference>
<dbReference type="NCBIfam" id="TIGR01145">
    <property type="entry name" value="ATP_synt_delta"/>
    <property type="match status" value="1"/>
</dbReference>
<dbReference type="HAMAP" id="MF_01416">
    <property type="entry name" value="ATP_synth_delta_bact"/>
    <property type="match status" value="1"/>
</dbReference>
<evidence type="ECO:0000256" key="4">
    <source>
        <dbReference type="ARBA" id="ARBA00022781"/>
    </source>
</evidence>
<reference evidence="8" key="1">
    <citation type="journal article" date="2019" name="Mol. Phylogenet. Evol.">
        <title>Morphological evolution and classification of the red algal order Ceramiales inferred using plastid phylogenomics.</title>
        <authorList>
            <person name="Diaz-Tapia P."/>
            <person name="Pasella M.M."/>
            <person name="Verbruggen H."/>
            <person name="Maggs C.A."/>
        </authorList>
    </citation>
    <scope>NUCLEOTIDE SEQUENCE</scope>
</reference>
<dbReference type="Gene3D" id="1.10.520.20">
    <property type="entry name" value="N-terminal domain of the delta subunit of the F1F0-ATP synthase"/>
    <property type="match status" value="1"/>
</dbReference>
<dbReference type="EMBL" id="MK814659">
    <property type="protein sequence ID" value="QCI06728.1"/>
    <property type="molecule type" value="Genomic_DNA"/>
</dbReference>
<sequence>MSQNILYKVANPYAEALLELSKVNNLIDQTSQDLSYILKTISDSSELKFFLSNPLIDNNVKKKIIDQIFADQLNDHIIKFLSVLIDRRRISLLEVIIDRYFNLVYQEDEIIVAEVSTVSILTELQQNNLIDKIKLMTNCKNVKLVTSIDSSLIGGLIIKIGSKIIDTSLSNKLKQIALYLETN</sequence>
<keyword evidence="7" id="KW-0066">ATP synthesis</keyword>
<comment type="subcellular location">
    <subcellularLocation>
        <location evidence="1">Membrane</location>
    </subcellularLocation>
</comment>
<name>A0A4D6WVV1_9FLOR</name>
<protein>
    <submittedName>
        <fullName evidence="8">ATP synthase CF1 subunit delta</fullName>
    </submittedName>
</protein>
<dbReference type="InterPro" id="IPR000711">
    <property type="entry name" value="ATPase_OSCP/dsu"/>
</dbReference>
<dbReference type="PRINTS" id="PR00125">
    <property type="entry name" value="ATPASEDELTA"/>
</dbReference>
<geneLocation type="plastid" evidence="8"/>
<dbReference type="GO" id="GO:0016020">
    <property type="term" value="C:membrane"/>
    <property type="evidence" value="ECO:0007669"/>
    <property type="project" value="UniProtKB-SubCell"/>
</dbReference>
<keyword evidence="6" id="KW-0472">Membrane</keyword>
<keyword evidence="8" id="KW-0934">Plastid</keyword>
<organism evidence="8">
    <name type="scientific">Gayliella sp</name>
    <dbReference type="NCBI Taxonomy" id="2575623"/>
    <lineage>
        <taxon>Eukaryota</taxon>
        <taxon>Rhodophyta</taxon>
        <taxon>Florideophyceae</taxon>
        <taxon>Rhodymeniophycidae</taxon>
        <taxon>Ceramiales</taxon>
        <taxon>Ceramiaceae</taxon>
        <taxon>Gayliella</taxon>
    </lineage>
</organism>
<keyword evidence="3" id="KW-0813">Transport</keyword>
<dbReference type="PANTHER" id="PTHR11910">
    <property type="entry name" value="ATP SYNTHASE DELTA CHAIN"/>
    <property type="match status" value="1"/>
</dbReference>
<dbReference type="PROSITE" id="PS00389">
    <property type="entry name" value="ATPASE_DELTA"/>
    <property type="match status" value="1"/>
</dbReference>